<dbReference type="InterPro" id="IPR006313">
    <property type="entry name" value="EfeB/EfeN"/>
</dbReference>
<dbReference type="EMBL" id="JBHMDO010000021">
    <property type="protein sequence ID" value="MFB9326509.1"/>
    <property type="molecule type" value="Genomic_DNA"/>
</dbReference>
<keyword evidence="8" id="KW-0456">Lyase</keyword>
<dbReference type="Pfam" id="PF04261">
    <property type="entry name" value="Dyp_perox_N"/>
    <property type="match status" value="1"/>
</dbReference>
<dbReference type="InterPro" id="IPR048327">
    <property type="entry name" value="Dyp_perox_N"/>
</dbReference>
<comment type="caution">
    <text evidence="18">The sequence shown here is derived from an EMBL/GenBank/DDBJ whole genome shotgun (WGS) entry which is preliminary data.</text>
</comment>
<dbReference type="NCBIfam" id="TIGR01413">
    <property type="entry name" value="Dyp_perox_fam"/>
    <property type="match status" value="1"/>
</dbReference>
<dbReference type="Proteomes" id="UP001589747">
    <property type="component" value="Unassembled WGS sequence"/>
</dbReference>
<dbReference type="InterPro" id="IPR006314">
    <property type="entry name" value="Dyp_peroxidase"/>
</dbReference>
<dbReference type="Pfam" id="PF20628">
    <property type="entry name" value="Dyp_perox_C"/>
    <property type="match status" value="1"/>
</dbReference>
<dbReference type="EC" id="1.11.1.-" evidence="13"/>
<comment type="function">
    <text evidence="13">Involved in the recovery of exogenous heme iron. Extracts iron from heme while preserving the protoporphyrin ring intact.</text>
</comment>
<evidence type="ECO:0000256" key="6">
    <source>
        <dbReference type="ARBA" id="ARBA00023002"/>
    </source>
</evidence>
<evidence type="ECO:0000256" key="3">
    <source>
        <dbReference type="ARBA" id="ARBA00022617"/>
    </source>
</evidence>
<dbReference type="PROSITE" id="PS51318">
    <property type="entry name" value="TAT"/>
    <property type="match status" value="1"/>
</dbReference>
<dbReference type="PANTHER" id="PTHR30521">
    <property type="entry name" value="DEFERROCHELATASE/PEROXIDASE"/>
    <property type="match status" value="1"/>
</dbReference>
<evidence type="ECO:0000256" key="13">
    <source>
        <dbReference type="RuleBase" id="RU365017"/>
    </source>
</evidence>
<evidence type="ECO:0000256" key="2">
    <source>
        <dbReference type="ARBA" id="ARBA00022559"/>
    </source>
</evidence>
<evidence type="ECO:0000256" key="8">
    <source>
        <dbReference type="ARBA" id="ARBA00023239"/>
    </source>
</evidence>
<comment type="similarity">
    <text evidence="9 13">Belongs to the DyP-type peroxidase family.</text>
</comment>
<name>A0ABV5KMU8_9BACL</name>
<keyword evidence="7 13" id="KW-0408">Iron</keyword>
<comment type="catalytic activity">
    <reaction evidence="12">
        <text>heme b + 2 H(+) = protoporphyrin IX + Fe(2+)</text>
        <dbReference type="Rhea" id="RHEA:22584"/>
        <dbReference type="ChEBI" id="CHEBI:15378"/>
        <dbReference type="ChEBI" id="CHEBI:29033"/>
        <dbReference type="ChEBI" id="CHEBI:57306"/>
        <dbReference type="ChEBI" id="CHEBI:60344"/>
        <dbReference type="EC" id="4.98.1.1"/>
    </reaction>
    <physiologicalReaction direction="left-to-right" evidence="12">
        <dbReference type="Rhea" id="RHEA:22585"/>
    </physiologicalReaction>
</comment>
<keyword evidence="5" id="KW-0732">Signal</keyword>
<evidence type="ECO:0000259" key="17">
    <source>
        <dbReference type="Pfam" id="PF20628"/>
    </source>
</evidence>
<gene>
    <name evidence="18" type="primary">efeB</name>
    <name evidence="18" type="ORF">ACFFSY_11350</name>
</gene>
<dbReference type="InterPro" id="IPR048328">
    <property type="entry name" value="Dyp_perox_C"/>
</dbReference>
<keyword evidence="6 13" id="KW-0560">Oxidoreductase</keyword>
<feature type="region of interest" description="Disordered" evidence="14">
    <location>
        <begin position="307"/>
        <end position="328"/>
    </location>
</feature>
<protein>
    <recommendedName>
        <fullName evidence="10 13">Deferrochelatase</fullName>
        <ecNumber evidence="13">1.11.1.-</ecNumber>
    </recommendedName>
    <alternativeName>
        <fullName evidence="11 13">Peroxidase EfeB</fullName>
    </alternativeName>
</protein>
<dbReference type="PANTHER" id="PTHR30521:SF4">
    <property type="entry name" value="DEFERROCHELATASE"/>
    <property type="match status" value="1"/>
</dbReference>
<dbReference type="SUPFAM" id="SSF54909">
    <property type="entry name" value="Dimeric alpha+beta barrel"/>
    <property type="match status" value="1"/>
</dbReference>
<evidence type="ECO:0000256" key="15">
    <source>
        <dbReference type="SAM" id="Phobius"/>
    </source>
</evidence>
<keyword evidence="3 13" id="KW-0349">Heme</keyword>
<keyword evidence="4 13" id="KW-0479">Metal-binding</keyword>
<sequence length="434" mass="46653">MKNDKERQSGDERQDALWQKPISRRDMLKMAGIGGAGLLLGGLATGGVLGAAGRLGAAEASSTFAEAGEAVEFYGSHQAGVATPAQDFICFAAFDLTTDDVNSVRRLFQKWTEAAAAMTGGVMIGDVNDNLNMPPSDTGEAAGLAPSKTTITFGVGPSFFDGRFGLAGKRPAALPDLPPFSGDELREEWTGGDIGVQVCANDMQIAFHAIRNLARIARGKAVLRWTQEGFQRSAQADPAGATPRNLMGFKDGTVNPDVRDEKTMNEVVWAQSSDGADWMSGGTYMVVRRIRIRVEVWDRSTLGDQEATFGRHRGSGAPLGSRSETDPVDLEAKDGKGEPLIPMNAHVRLARGDGTLRILRRSYSYSSGLDKKTGQLDAGLLFISYQRDIGKQFIPMQQRLASDRLNEYIVHNGSAVFACFPGVREGGYIGDTLL</sequence>
<dbReference type="InterPro" id="IPR011008">
    <property type="entry name" value="Dimeric_a/b-barrel"/>
</dbReference>
<keyword evidence="19" id="KW-1185">Reference proteome</keyword>
<feature type="domain" description="Dyp-type peroxidase N-terminal" evidence="16">
    <location>
        <begin position="78"/>
        <end position="231"/>
    </location>
</feature>
<evidence type="ECO:0000256" key="1">
    <source>
        <dbReference type="ARBA" id="ARBA00004196"/>
    </source>
</evidence>
<feature type="transmembrane region" description="Helical" evidence="15">
    <location>
        <begin position="30"/>
        <end position="52"/>
    </location>
</feature>
<dbReference type="InterPro" id="IPR006311">
    <property type="entry name" value="TAT_signal"/>
</dbReference>
<reference evidence="18 19" key="1">
    <citation type="submission" date="2024-09" db="EMBL/GenBank/DDBJ databases">
        <authorList>
            <person name="Sun Q."/>
            <person name="Mori K."/>
        </authorList>
    </citation>
    <scope>NUCLEOTIDE SEQUENCE [LARGE SCALE GENOMIC DNA]</scope>
    <source>
        <strain evidence="18 19">TISTR 2452</strain>
    </source>
</reference>
<keyword evidence="15" id="KW-0812">Transmembrane</keyword>
<dbReference type="RefSeq" id="WP_377493885.1">
    <property type="nucleotide sequence ID" value="NZ_JBHMDO010000021.1"/>
</dbReference>
<keyword evidence="15" id="KW-0472">Membrane</keyword>
<dbReference type="PROSITE" id="PS51404">
    <property type="entry name" value="DYP_PEROXIDASE"/>
    <property type="match status" value="1"/>
</dbReference>
<comment type="subcellular location">
    <subcellularLocation>
        <location evidence="1">Cell envelope</location>
    </subcellularLocation>
</comment>
<evidence type="ECO:0000256" key="4">
    <source>
        <dbReference type="ARBA" id="ARBA00022723"/>
    </source>
</evidence>
<evidence type="ECO:0000256" key="14">
    <source>
        <dbReference type="SAM" id="MobiDB-lite"/>
    </source>
</evidence>
<evidence type="ECO:0000256" key="12">
    <source>
        <dbReference type="ARBA" id="ARBA00048856"/>
    </source>
</evidence>
<feature type="domain" description="Dyp-type peroxidase C-terminal" evidence="17">
    <location>
        <begin position="242"/>
        <end position="423"/>
    </location>
</feature>
<evidence type="ECO:0000259" key="16">
    <source>
        <dbReference type="Pfam" id="PF04261"/>
    </source>
</evidence>
<comment type="cofactor">
    <cofactor evidence="13">
        <name>heme b</name>
        <dbReference type="ChEBI" id="CHEBI:60344"/>
    </cofactor>
    <text evidence="13">Binds 1 heme b (iron(II)-protoporphyrin IX) group non-covalently per subunit.</text>
</comment>
<feature type="region of interest" description="Disordered" evidence="14">
    <location>
        <begin position="234"/>
        <end position="257"/>
    </location>
</feature>
<keyword evidence="2 13" id="KW-0575">Peroxidase</keyword>
<organism evidence="18 19">
    <name type="scientific">Paenibacillus aurantiacus</name>
    <dbReference type="NCBI Taxonomy" id="1936118"/>
    <lineage>
        <taxon>Bacteria</taxon>
        <taxon>Bacillati</taxon>
        <taxon>Bacillota</taxon>
        <taxon>Bacilli</taxon>
        <taxon>Bacillales</taxon>
        <taxon>Paenibacillaceae</taxon>
        <taxon>Paenibacillus</taxon>
    </lineage>
</organism>
<evidence type="ECO:0000256" key="9">
    <source>
        <dbReference type="ARBA" id="ARBA00025737"/>
    </source>
</evidence>
<evidence type="ECO:0000256" key="7">
    <source>
        <dbReference type="ARBA" id="ARBA00023004"/>
    </source>
</evidence>
<accession>A0ABV5KMU8</accession>
<evidence type="ECO:0000313" key="18">
    <source>
        <dbReference type="EMBL" id="MFB9326509.1"/>
    </source>
</evidence>
<evidence type="ECO:0000256" key="10">
    <source>
        <dbReference type="ARBA" id="ARBA00033771"/>
    </source>
</evidence>
<evidence type="ECO:0000256" key="11">
    <source>
        <dbReference type="ARBA" id="ARBA00033775"/>
    </source>
</evidence>
<proteinExistence type="inferred from homology"/>
<evidence type="ECO:0000313" key="19">
    <source>
        <dbReference type="Proteomes" id="UP001589747"/>
    </source>
</evidence>
<keyword evidence="15" id="KW-1133">Transmembrane helix</keyword>
<evidence type="ECO:0000256" key="5">
    <source>
        <dbReference type="ARBA" id="ARBA00022729"/>
    </source>
</evidence>
<dbReference type="NCBIfam" id="TIGR01412">
    <property type="entry name" value="tat_substr_1"/>
    <property type="match status" value="1"/>
</dbReference>